<organism evidence="5 6">
    <name type="scientific">Marmota monax</name>
    <name type="common">Woodchuck</name>
    <dbReference type="NCBI Taxonomy" id="9995"/>
    <lineage>
        <taxon>Eukaryota</taxon>
        <taxon>Metazoa</taxon>
        <taxon>Chordata</taxon>
        <taxon>Craniata</taxon>
        <taxon>Vertebrata</taxon>
        <taxon>Euteleostomi</taxon>
        <taxon>Mammalia</taxon>
        <taxon>Eutheria</taxon>
        <taxon>Euarchontoglires</taxon>
        <taxon>Glires</taxon>
        <taxon>Rodentia</taxon>
        <taxon>Sciuromorpha</taxon>
        <taxon>Sciuridae</taxon>
        <taxon>Xerinae</taxon>
        <taxon>Marmotini</taxon>
        <taxon>Marmota</taxon>
    </lineage>
</organism>
<dbReference type="EMBL" id="CABDUW010000035">
    <property type="protein sequence ID" value="VTJ54031.1"/>
    <property type="molecule type" value="Genomic_DNA"/>
</dbReference>
<dbReference type="AlphaFoldDB" id="A0A5E4ABL4"/>
<dbReference type="Pfam" id="PF00335">
    <property type="entry name" value="Tetraspanin"/>
    <property type="match status" value="1"/>
</dbReference>
<evidence type="ECO:0000256" key="4">
    <source>
        <dbReference type="ARBA" id="ARBA00023136"/>
    </source>
</evidence>
<evidence type="ECO:0000256" key="1">
    <source>
        <dbReference type="ARBA" id="ARBA00004141"/>
    </source>
</evidence>
<evidence type="ECO:0000256" key="3">
    <source>
        <dbReference type="ARBA" id="ARBA00022989"/>
    </source>
</evidence>
<evidence type="ECO:0000313" key="6">
    <source>
        <dbReference type="Proteomes" id="UP000335636"/>
    </source>
</evidence>
<dbReference type="Gene3D" id="1.10.1450.10">
    <property type="entry name" value="Tetraspanin"/>
    <property type="match status" value="1"/>
</dbReference>
<name>A0A5E4ABL4_MARMO</name>
<dbReference type="InterPro" id="IPR008952">
    <property type="entry name" value="Tetraspanin_EC2_sf"/>
</dbReference>
<keyword evidence="3" id="KW-1133">Transmembrane helix</keyword>
<dbReference type="InterPro" id="IPR018499">
    <property type="entry name" value="Tetraspanin/Peripherin"/>
</dbReference>
<reference evidence="5" key="1">
    <citation type="submission" date="2019-04" db="EMBL/GenBank/DDBJ databases">
        <authorList>
            <person name="Alioto T."/>
            <person name="Alioto T."/>
        </authorList>
    </citation>
    <scope>NUCLEOTIDE SEQUENCE [LARGE SCALE GENOMIC DNA]</scope>
</reference>
<evidence type="ECO:0008006" key="7">
    <source>
        <dbReference type="Google" id="ProtNLM"/>
    </source>
</evidence>
<comment type="caution">
    <text evidence="5">The sequence shown here is derived from an EMBL/GenBank/DDBJ whole genome shotgun (WGS) entry which is preliminary data.</text>
</comment>
<dbReference type="SUPFAM" id="SSF48652">
    <property type="entry name" value="Tetraspanin"/>
    <property type="match status" value="1"/>
</dbReference>
<dbReference type="Proteomes" id="UP000335636">
    <property type="component" value="Unassembled WGS sequence"/>
</dbReference>
<comment type="subcellular location">
    <subcellularLocation>
        <location evidence="1">Membrane</location>
        <topology evidence="1">Multi-pass membrane protein</topology>
    </subcellularLocation>
</comment>
<sequence>MIIILILEITAAAVVLALFRMVREVALEHTFMTLRKNYRGYNEPDDYSEQWNLVMEKVREVALEHTFMTLRKNYRGYNEPDDYSEQWNLVMEKLKCCGVNNYTDFSGSSFEMTTGHTYPRGCCISIGAAACDGHTVSKDVIHQKGCFHKLLKITQTQSFTLSGFSLGAAVIQDQRGFNLAQTDLQPHVNFCLGRFPLLHDSSLGWFRGLQQDLSVSFLSIPVAGNPCHPAALHQAGLTPNHGEDRKRGPAWLLEIGTHFYFSVALTAFGSKTDNKEFRKPPSIPTLLLSAVSHTS</sequence>
<accession>A0A5E4ABL4</accession>
<keyword evidence="2" id="KW-0812">Transmembrane</keyword>
<keyword evidence="6" id="KW-1185">Reference proteome</keyword>
<keyword evidence="4" id="KW-0472">Membrane</keyword>
<protein>
    <recommendedName>
        <fullName evidence="7">Tetraspanin</fullName>
    </recommendedName>
</protein>
<dbReference type="CDD" id="cd03156">
    <property type="entry name" value="uroplakin_I_like_LEL"/>
    <property type="match status" value="1"/>
</dbReference>
<evidence type="ECO:0000313" key="5">
    <source>
        <dbReference type="EMBL" id="VTJ54031.1"/>
    </source>
</evidence>
<dbReference type="FunFam" id="1.10.1450.10:FF:000027">
    <property type="entry name" value="Tetraspanin"/>
    <property type="match status" value="1"/>
</dbReference>
<dbReference type="GO" id="GO:0016020">
    <property type="term" value="C:membrane"/>
    <property type="evidence" value="ECO:0007669"/>
    <property type="project" value="UniProtKB-SubCell"/>
</dbReference>
<evidence type="ECO:0000256" key="2">
    <source>
        <dbReference type="ARBA" id="ARBA00022692"/>
    </source>
</evidence>
<gene>
    <name evidence="5" type="ORF">MONAX_5E015520</name>
</gene>
<proteinExistence type="predicted"/>